<dbReference type="InterPro" id="IPR011659">
    <property type="entry name" value="WD40"/>
</dbReference>
<dbReference type="AlphaFoldDB" id="A0A849SKJ2"/>
<dbReference type="Gene3D" id="2.120.10.30">
    <property type="entry name" value="TolB, C-terminal domain"/>
    <property type="match status" value="2"/>
</dbReference>
<evidence type="ECO:0000313" key="1">
    <source>
        <dbReference type="EMBL" id="NOT33084.1"/>
    </source>
</evidence>
<name>A0A849SKJ2_UNCEI</name>
<dbReference type="SUPFAM" id="SSF69304">
    <property type="entry name" value="Tricorn protease N-terminal domain"/>
    <property type="match status" value="1"/>
</dbReference>
<protein>
    <recommendedName>
        <fullName evidence="3">Lipoprotein LpqB beta-propeller domain-containing protein</fullName>
    </recommendedName>
</protein>
<accession>A0A849SKJ2</accession>
<sequence length="318" mass="34016">MTAPTRSGQLIPFALILFAGVLIGSFTLRLATPPPPEPPRFVSITEAGAADESPAVSPDGRWLVWFSEFGGALGVWKRPLAGGQRSPIATGAVGLPRFTADARAVLVTASDSTSTSVYRIALADGRSTRVLSDALDADPSLDGRWLAYLRRESRGDAIEWVLAIADSAGRGEKIVHREHGRGLRGPRWSPDAKRLAVSVRARPDSSGAILLLVVGEVARPLTLPLTKGSPSVGAWLDSKRFVYAISTAATATWPYAGSSIRVHHVKRDRSYEALWLPIAIDQVETTPDGRLILGSAGNQVEVPNLWLVDRVPGVRTAP</sequence>
<evidence type="ECO:0008006" key="3">
    <source>
        <dbReference type="Google" id="ProtNLM"/>
    </source>
</evidence>
<comment type="caution">
    <text evidence="1">The sequence shown here is derived from an EMBL/GenBank/DDBJ whole genome shotgun (WGS) entry which is preliminary data.</text>
</comment>
<dbReference type="Pfam" id="PF07676">
    <property type="entry name" value="PD40"/>
    <property type="match status" value="1"/>
</dbReference>
<proteinExistence type="predicted"/>
<gene>
    <name evidence="1" type="ORF">HOP12_02825</name>
</gene>
<reference evidence="1 2" key="1">
    <citation type="submission" date="2020-04" db="EMBL/GenBank/DDBJ databases">
        <title>Metagenomic profiling of ammonia- and methane-oxidizing microorganisms in a Dutch drinking water treatment plant.</title>
        <authorList>
            <person name="Poghosyan L."/>
            <person name="Leucker S."/>
        </authorList>
    </citation>
    <scope>NUCLEOTIDE SEQUENCE [LARGE SCALE GENOMIC DNA]</scope>
    <source>
        <strain evidence="1">S-RSF-IL-03</strain>
    </source>
</reference>
<dbReference type="EMBL" id="JABFRW010000028">
    <property type="protein sequence ID" value="NOT33084.1"/>
    <property type="molecule type" value="Genomic_DNA"/>
</dbReference>
<evidence type="ECO:0000313" key="2">
    <source>
        <dbReference type="Proteomes" id="UP000580839"/>
    </source>
</evidence>
<dbReference type="Proteomes" id="UP000580839">
    <property type="component" value="Unassembled WGS sequence"/>
</dbReference>
<dbReference type="SUPFAM" id="SSF82171">
    <property type="entry name" value="DPP6 N-terminal domain-like"/>
    <property type="match status" value="1"/>
</dbReference>
<dbReference type="InterPro" id="IPR011042">
    <property type="entry name" value="6-blade_b-propeller_TolB-like"/>
</dbReference>
<organism evidence="1 2">
    <name type="scientific">Eiseniibacteriota bacterium</name>
    <dbReference type="NCBI Taxonomy" id="2212470"/>
    <lineage>
        <taxon>Bacteria</taxon>
        <taxon>Candidatus Eiseniibacteriota</taxon>
    </lineage>
</organism>